<keyword evidence="2" id="KW-0238">DNA-binding</keyword>
<accession>A0A248JRY7</accession>
<dbReference type="Gene3D" id="1.10.10.10">
    <property type="entry name" value="Winged helix-like DNA-binding domain superfamily/Winged helix DNA-binding domain"/>
    <property type="match status" value="1"/>
</dbReference>
<dbReference type="Proteomes" id="UP000197153">
    <property type="component" value="Chromosome 1"/>
</dbReference>
<keyword evidence="6" id="KW-1185">Reference proteome</keyword>
<proteinExistence type="predicted"/>
<evidence type="ECO:0000313" key="6">
    <source>
        <dbReference type="Proteomes" id="UP000197153"/>
    </source>
</evidence>
<dbReference type="InterPro" id="IPR036390">
    <property type="entry name" value="WH_DNA-bd_sf"/>
</dbReference>
<gene>
    <name evidence="5" type="ORF">Y958_12205</name>
</gene>
<dbReference type="PANTHER" id="PTHR30154:SF46">
    <property type="entry name" value="TRANSCRIPTIONAL REGULATORY PROTEIN"/>
    <property type="match status" value="1"/>
</dbReference>
<dbReference type="Pfam" id="PF13412">
    <property type="entry name" value="HTH_24"/>
    <property type="match status" value="1"/>
</dbReference>
<sequence>MGKSSLDAADLRILDTLQRNGRLSNVDLAEAVGLSPSPCLRRVKDLEDQGYIQGYAALLDRRLLGLGVVAFVEVKIDQNAEGDAVFRRLVSQIPEVVSCFVMTGTMDYLVQVVVSNLEAFAEVSMKKLLQIPGVKDVRSSFVLDVVKHSTAVPLPSVAELARD</sequence>
<evidence type="ECO:0000256" key="2">
    <source>
        <dbReference type="ARBA" id="ARBA00023125"/>
    </source>
</evidence>
<dbReference type="GO" id="GO:0043200">
    <property type="term" value="P:response to amino acid"/>
    <property type="evidence" value="ECO:0007669"/>
    <property type="project" value="TreeGrafter"/>
</dbReference>
<evidence type="ECO:0000256" key="1">
    <source>
        <dbReference type="ARBA" id="ARBA00023015"/>
    </source>
</evidence>
<reference evidence="5 6" key="1">
    <citation type="submission" date="2017-06" db="EMBL/GenBank/DDBJ databases">
        <title>Complete genome sequence of Nitrospirillum amazonense strain CBAmC, an endophytic nitrogen-fixing and plant growth-promoting bacterium, isolated from sugarcane.</title>
        <authorList>
            <person name="Schwab S."/>
            <person name="dos Santos Teixeira K.R."/>
            <person name="Simoes Araujo J.L."/>
            <person name="Soares Vidal M."/>
            <person name="Borges de Freitas H.R."/>
            <person name="Rivello Crivelaro A.L."/>
            <person name="Bueno de Camargo Nunes A."/>
            <person name="dos Santos C.M."/>
            <person name="Palmeira da Silva Rosa D."/>
            <person name="da Silva Padilha D."/>
            <person name="da Silva E."/>
            <person name="Araujo Terra L."/>
            <person name="Soares Mendes V."/>
            <person name="Farinelli L."/>
            <person name="Magalhaes Cruz L."/>
            <person name="Baldani J.I."/>
        </authorList>
    </citation>
    <scope>NUCLEOTIDE SEQUENCE [LARGE SCALE GENOMIC DNA]</scope>
    <source>
        <strain evidence="5 6">CBAmC</strain>
    </source>
</reference>
<dbReference type="SUPFAM" id="SSF46785">
    <property type="entry name" value="Winged helix' DNA-binding domain"/>
    <property type="match status" value="1"/>
</dbReference>
<dbReference type="GO" id="GO:0005829">
    <property type="term" value="C:cytosol"/>
    <property type="evidence" value="ECO:0007669"/>
    <property type="project" value="TreeGrafter"/>
</dbReference>
<evidence type="ECO:0000256" key="3">
    <source>
        <dbReference type="ARBA" id="ARBA00023163"/>
    </source>
</evidence>
<dbReference type="InterPro" id="IPR011991">
    <property type="entry name" value="ArsR-like_HTH"/>
</dbReference>
<dbReference type="EMBL" id="CP022110">
    <property type="protein sequence ID" value="ASG21492.1"/>
    <property type="molecule type" value="Genomic_DNA"/>
</dbReference>
<keyword evidence="1" id="KW-0805">Transcription regulation</keyword>
<dbReference type="RefSeq" id="WP_040848442.1">
    <property type="nucleotide sequence ID" value="NZ_CP022110.1"/>
</dbReference>
<protein>
    <submittedName>
        <fullName evidence="5">Lrp/AsnC family transcriptional regulator</fullName>
    </submittedName>
</protein>
<dbReference type="InterPro" id="IPR036388">
    <property type="entry name" value="WH-like_DNA-bd_sf"/>
</dbReference>
<dbReference type="KEGG" id="nao:Y958_12205"/>
<dbReference type="AlphaFoldDB" id="A0A248JRY7"/>
<dbReference type="Gene3D" id="3.30.70.920">
    <property type="match status" value="1"/>
</dbReference>
<name>A0A248JRY7_9PROT</name>
<dbReference type="Pfam" id="PF01037">
    <property type="entry name" value="AsnC_trans_reg"/>
    <property type="match status" value="1"/>
</dbReference>
<dbReference type="SMART" id="SM00344">
    <property type="entry name" value="HTH_ASNC"/>
    <property type="match status" value="1"/>
</dbReference>
<dbReference type="GO" id="GO:0006355">
    <property type="term" value="P:regulation of DNA-templated transcription"/>
    <property type="evidence" value="ECO:0007669"/>
    <property type="project" value="UniProtKB-ARBA"/>
</dbReference>
<dbReference type="GO" id="GO:0043565">
    <property type="term" value="F:sequence-specific DNA binding"/>
    <property type="evidence" value="ECO:0007669"/>
    <property type="project" value="InterPro"/>
</dbReference>
<dbReference type="PROSITE" id="PS00519">
    <property type="entry name" value="HTH_ASNC_1"/>
    <property type="match status" value="1"/>
</dbReference>
<evidence type="ECO:0000313" key="5">
    <source>
        <dbReference type="EMBL" id="ASG21492.1"/>
    </source>
</evidence>
<dbReference type="PROSITE" id="PS50956">
    <property type="entry name" value="HTH_ASNC_2"/>
    <property type="match status" value="1"/>
</dbReference>
<dbReference type="SUPFAM" id="SSF54909">
    <property type="entry name" value="Dimeric alpha+beta barrel"/>
    <property type="match status" value="1"/>
</dbReference>
<dbReference type="InterPro" id="IPR019887">
    <property type="entry name" value="Tscrpt_reg_AsnC/Lrp_C"/>
</dbReference>
<organism evidence="5 6">
    <name type="scientific">Nitrospirillum viridazoti CBAmc</name>
    <dbReference type="NCBI Taxonomy" id="1441467"/>
    <lineage>
        <taxon>Bacteria</taxon>
        <taxon>Pseudomonadati</taxon>
        <taxon>Pseudomonadota</taxon>
        <taxon>Alphaproteobacteria</taxon>
        <taxon>Rhodospirillales</taxon>
        <taxon>Azospirillaceae</taxon>
        <taxon>Nitrospirillum</taxon>
        <taxon>Nitrospirillum viridazoti</taxon>
    </lineage>
</organism>
<dbReference type="InterPro" id="IPR019888">
    <property type="entry name" value="Tscrpt_reg_AsnC-like"/>
</dbReference>
<dbReference type="PRINTS" id="PR00033">
    <property type="entry name" value="HTHASNC"/>
</dbReference>
<dbReference type="InterPro" id="IPR019885">
    <property type="entry name" value="Tscrpt_reg_HTH_AsnC-type_CS"/>
</dbReference>
<dbReference type="InterPro" id="IPR000485">
    <property type="entry name" value="AsnC-type_HTH_dom"/>
</dbReference>
<dbReference type="CDD" id="cd00090">
    <property type="entry name" value="HTH_ARSR"/>
    <property type="match status" value="1"/>
</dbReference>
<evidence type="ECO:0000259" key="4">
    <source>
        <dbReference type="PROSITE" id="PS50956"/>
    </source>
</evidence>
<dbReference type="PANTHER" id="PTHR30154">
    <property type="entry name" value="LEUCINE-RESPONSIVE REGULATORY PROTEIN"/>
    <property type="match status" value="1"/>
</dbReference>
<dbReference type="InterPro" id="IPR011008">
    <property type="entry name" value="Dimeric_a/b-barrel"/>
</dbReference>
<feature type="domain" description="HTH asnC-type" evidence="4">
    <location>
        <begin position="6"/>
        <end position="67"/>
    </location>
</feature>
<keyword evidence="3" id="KW-0804">Transcription</keyword>